<feature type="transmembrane region" description="Helical" evidence="11">
    <location>
        <begin position="246"/>
        <end position="268"/>
    </location>
</feature>
<feature type="compositionally biased region" description="Polar residues" evidence="10">
    <location>
        <begin position="1"/>
        <end position="10"/>
    </location>
</feature>
<feature type="transmembrane region" description="Helical" evidence="11">
    <location>
        <begin position="956"/>
        <end position="977"/>
    </location>
</feature>
<dbReference type="GO" id="GO:0006031">
    <property type="term" value="P:chitin biosynthetic process"/>
    <property type="evidence" value="ECO:0007669"/>
    <property type="project" value="TreeGrafter"/>
</dbReference>
<accession>A0AAD5EIR9</accession>
<evidence type="ECO:0000256" key="9">
    <source>
        <dbReference type="ARBA" id="ARBA00023180"/>
    </source>
</evidence>
<dbReference type="Pfam" id="PF22997">
    <property type="entry name" value="CHS4"/>
    <property type="match status" value="1"/>
</dbReference>
<dbReference type="PANTHER" id="PTHR22914:SF41">
    <property type="entry name" value="CHITIN SYNTHASE 7"/>
    <property type="match status" value="1"/>
</dbReference>
<dbReference type="InterPro" id="IPR004835">
    <property type="entry name" value="Chitin_synth"/>
</dbReference>
<feature type="region of interest" description="Disordered" evidence="10">
    <location>
        <begin position="1095"/>
        <end position="1160"/>
    </location>
</feature>
<feature type="compositionally biased region" description="Polar residues" evidence="10">
    <location>
        <begin position="1252"/>
        <end position="1265"/>
    </location>
</feature>
<keyword evidence="8 11" id="KW-0472">Membrane</keyword>
<evidence type="ECO:0000259" key="12">
    <source>
        <dbReference type="Pfam" id="PF22997"/>
    </source>
</evidence>
<feature type="compositionally biased region" description="Low complexity" evidence="10">
    <location>
        <begin position="84"/>
        <end position="93"/>
    </location>
</feature>
<feature type="transmembrane region" description="Helical" evidence="11">
    <location>
        <begin position="984"/>
        <end position="1004"/>
    </location>
</feature>
<evidence type="ECO:0000256" key="1">
    <source>
        <dbReference type="ARBA" id="ARBA00004651"/>
    </source>
</evidence>
<keyword evidence="14" id="KW-1185">Reference proteome</keyword>
<name>A0AAD5EIR9_UMBRA</name>
<feature type="compositionally biased region" description="Polar residues" evidence="10">
    <location>
        <begin position="1197"/>
        <end position="1218"/>
    </location>
</feature>
<reference evidence="13" key="1">
    <citation type="submission" date="2021-06" db="EMBL/GenBank/DDBJ databases">
        <authorList>
            <consortium name="DOE Joint Genome Institute"/>
            <person name="Mondo S.J."/>
            <person name="Amses K.R."/>
            <person name="Simmons D.R."/>
            <person name="Longcore J.E."/>
            <person name="Seto K."/>
            <person name="Alves G.H."/>
            <person name="Bonds A.E."/>
            <person name="Quandt C.A."/>
            <person name="Davis W.J."/>
            <person name="Chang Y."/>
            <person name="Letcher P.M."/>
            <person name="Powell M.J."/>
            <person name="Kuo A."/>
            <person name="Labutti K."/>
            <person name="Pangilinan J."/>
            <person name="Andreopoulos W."/>
            <person name="Tritt A."/>
            <person name="Riley R."/>
            <person name="Hundley H."/>
            <person name="Johnson J."/>
            <person name="Lipzen A."/>
            <person name="Barry K."/>
            <person name="Berbee M.L."/>
            <person name="Buchler N.E."/>
            <person name="Grigoriev I.V."/>
            <person name="Spatafora J.W."/>
            <person name="Stajich J.E."/>
            <person name="James T.Y."/>
        </authorList>
    </citation>
    <scope>NUCLEOTIDE SEQUENCE</scope>
    <source>
        <strain evidence="13">AG</strain>
    </source>
</reference>
<dbReference type="GO" id="GO:0030428">
    <property type="term" value="C:cell septum"/>
    <property type="evidence" value="ECO:0007669"/>
    <property type="project" value="TreeGrafter"/>
</dbReference>
<keyword evidence="4" id="KW-0328">Glycosyltransferase</keyword>
<sequence>MDQPHSSHTSPAAEFMAEQRGGQIITASMQGTDRHQRRRPVIRRNSQPQPMEYPSMYSSGESNPSYSSNCFSSDQLLASALYGSRSESPVERPSNPPPPHESTKMPTSESRNLQPATFLNDKSGTSVSRQRSLTRPERHRPRPGMVSVMAHSMTMDQLNNAATQTGRENKHRGAITSNSGIIRIPLGAMDHAETMQKRKGFSFARFSWWVILSRLATCCFPGCCLRICLKKNTKMVQQAWREKVTLVYIILFCCGAMAFLTFGLKYTICSDLETDSYSFYNQTTKLRERVYREDVVVHGRIYPFPIMQAFLNTQNISMSSDYKNMDLTALFDTDVTNACVKYDAGLGYGRGTLGNCIVPGPYGGTLQRGDSNCIPFRTLHHYYKSKRALVYDWRDLQPNGPTANAANPVNLTVLGDGILNLNYYLSSGQKFFGDRADVVIRQARGQDASYLFSSWSEVQQAEACMNSRYYSGVISSDTMGCIISQLITSLMFAIIIGLIVVRFSMAAIFHWFVAPKLVKPGGRSGKILAWRSVAGGNNDPAIRRPPVVVSEGEPDTPPPASVPVKVDRSFSTSSENTTMFDAGSVDTQLYTLMLVTCYSEGEASMRRALDSLARTTYSNRHKVFFIVADGMITGSGNTRTTPDILLSMLTLCSGMEEPKRCTYMAIAEGGKQLNIAKVYAGHYMCDGQMYPAILIVKCGTVDEQSSPKPGNRGKRDSQLILMSFLQRVLFNDRMSVLDYEIFWKITWLMKGITPEKFELVLMIDADTMVAPDSLSHMVAAMVNDITVMGLCGETRIANKTDSWVTMIQVFEYYISHHYAKAFESVFGGVTCLPGCFCMYRIKAPKNGAWVPLLANPDIVLEYNQNVVTTLHAKNLLFLGEDRFLSTLMLRTFPKRQMMFLPQAVCKTVVPDTFHVLLSQRRRWINSTIHNLMELVLVSDLCGIACLSMQFVVFMDLLGTAILPAAVVLAVYVIVVCAMSSQPQILPIAVLVAILGLPAILIVVTTRKISMFGWLLIYILALPVWNFLLPIYAFWHFDDFTWGATRRVHGDKANEGHTEDDGDFDSSQVIMRKWEEWEALRWGRRKGPLRMTLITPSNASTMDESKRPTPVSPLSPTFLDRQKFGSSSPVASVRTSNEKDRRRRSVPVYMTPSLNRSREFRPATSAHGVDFQTYRMSEDFSTAKQGALKSEGYFGPQSMVSLPPQDTESSSVTVGSHSMYSRRPSEATNASGFGSEGASNENDHYSAEEWTSEVASTLQQVLQQHR</sequence>
<dbReference type="CDD" id="cd04190">
    <property type="entry name" value="Chitin_synth_C"/>
    <property type="match status" value="1"/>
</dbReference>
<evidence type="ECO:0000313" key="14">
    <source>
        <dbReference type="Proteomes" id="UP001206595"/>
    </source>
</evidence>
<evidence type="ECO:0000256" key="6">
    <source>
        <dbReference type="ARBA" id="ARBA00022692"/>
    </source>
</evidence>
<dbReference type="InterPro" id="IPR029044">
    <property type="entry name" value="Nucleotide-diphossugar_trans"/>
</dbReference>
<feature type="region of interest" description="Disordered" evidence="10">
    <location>
        <begin position="83"/>
        <end position="144"/>
    </location>
</feature>
<feature type="compositionally biased region" description="Polar residues" evidence="10">
    <location>
        <begin position="1123"/>
        <end position="1134"/>
    </location>
</feature>
<feature type="transmembrane region" description="Helical" evidence="11">
    <location>
        <begin position="206"/>
        <end position="225"/>
    </location>
</feature>
<protein>
    <recommendedName>
        <fullName evidence="2">chitin synthase</fullName>
        <ecNumber evidence="2">2.4.1.16</ecNumber>
    </recommendedName>
</protein>
<feature type="compositionally biased region" description="Low complexity" evidence="10">
    <location>
        <begin position="54"/>
        <end position="71"/>
    </location>
</feature>
<feature type="transmembrane region" description="Helical" evidence="11">
    <location>
        <begin position="1010"/>
        <end position="1036"/>
    </location>
</feature>
<proteinExistence type="predicted"/>
<dbReference type="SUPFAM" id="SSF53448">
    <property type="entry name" value="Nucleotide-diphospho-sugar transferases"/>
    <property type="match status" value="1"/>
</dbReference>
<evidence type="ECO:0000256" key="2">
    <source>
        <dbReference type="ARBA" id="ARBA00012543"/>
    </source>
</evidence>
<organism evidence="13 14">
    <name type="scientific">Umbelopsis ramanniana AG</name>
    <dbReference type="NCBI Taxonomy" id="1314678"/>
    <lineage>
        <taxon>Eukaryota</taxon>
        <taxon>Fungi</taxon>
        <taxon>Fungi incertae sedis</taxon>
        <taxon>Mucoromycota</taxon>
        <taxon>Mucoromycotina</taxon>
        <taxon>Umbelopsidomycetes</taxon>
        <taxon>Umbelopsidales</taxon>
        <taxon>Umbelopsidaceae</taxon>
        <taxon>Umbelopsis</taxon>
    </lineage>
</organism>
<comment type="caution">
    <text evidence="13">The sequence shown here is derived from an EMBL/GenBank/DDBJ whole genome shotgun (WGS) entry which is preliminary data.</text>
</comment>
<feature type="domain" description="Chitin synthase 4-like" evidence="12">
    <location>
        <begin position="390"/>
        <end position="472"/>
    </location>
</feature>
<keyword evidence="9" id="KW-0325">Glycoprotein</keyword>
<dbReference type="PANTHER" id="PTHR22914">
    <property type="entry name" value="CHITIN SYNTHASE"/>
    <property type="match status" value="1"/>
</dbReference>
<dbReference type="GeneID" id="75910844"/>
<feature type="transmembrane region" description="Helical" evidence="11">
    <location>
        <begin position="490"/>
        <end position="513"/>
    </location>
</feature>
<keyword evidence="3" id="KW-1003">Cell membrane</keyword>
<dbReference type="EC" id="2.4.1.16" evidence="2"/>
<dbReference type="GO" id="GO:0004100">
    <property type="term" value="F:chitin synthase activity"/>
    <property type="evidence" value="ECO:0007669"/>
    <property type="project" value="UniProtKB-EC"/>
</dbReference>
<evidence type="ECO:0000256" key="5">
    <source>
        <dbReference type="ARBA" id="ARBA00022679"/>
    </source>
</evidence>
<keyword evidence="6 11" id="KW-0812">Transmembrane</keyword>
<dbReference type="Proteomes" id="UP001206595">
    <property type="component" value="Unassembled WGS sequence"/>
</dbReference>
<feature type="region of interest" description="Disordered" evidence="10">
    <location>
        <begin position="1194"/>
        <end position="1265"/>
    </location>
</feature>
<reference evidence="13" key="2">
    <citation type="journal article" date="2022" name="Proc. Natl. Acad. Sci. U.S.A.">
        <title>Diploid-dominant life cycles characterize the early evolution of Fungi.</title>
        <authorList>
            <person name="Amses K.R."/>
            <person name="Simmons D.R."/>
            <person name="Longcore J.E."/>
            <person name="Mondo S.J."/>
            <person name="Seto K."/>
            <person name="Jeronimo G.H."/>
            <person name="Bonds A.E."/>
            <person name="Quandt C.A."/>
            <person name="Davis W.J."/>
            <person name="Chang Y."/>
            <person name="Federici B.A."/>
            <person name="Kuo A."/>
            <person name="LaButti K."/>
            <person name="Pangilinan J."/>
            <person name="Andreopoulos W."/>
            <person name="Tritt A."/>
            <person name="Riley R."/>
            <person name="Hundley H."/>
            <person name="Johnson J."/>
            <person name="Lipzen A."/>
            <person name="Barry K."/>
            <person name="Lang B.F."/>
            <person name="Cuomo C.A."/>
            <person name="Buchler N.E."/>
            <person name="Grigoriev I.V."/>
            <person name="Spatafora J.W."/>
            <person name="Stajich J.E."/>
            <person name="James T.Y."/>
        </authorList>
    </citation>
    <scope>NUCLEOTIDE SEQUENCE</scope>
    <source>
        <strain evidence="13">AG</strain>
    </source>
</reference>
<dbReference type="GO" id="GO:0005886">
    <property type="term" value="C:plasma membrane"/>
    <property type="evidence" value="ECO:0007669"/>
    <property type="project" value="UniProtKB-SubCell"/>
</dbReference>
<dbReference type="InterPro" id="IPR054295">
    <property type="entry name" value="CHS4-like_dom"/>
</dbReference>
<keyword evidence="7 11" id="KW-1133">Transmembrane helix</keyword>
<feature type="compositionally biased region" description="Polar residues" evidence="10">
    <location>
        <begin position="1225"/>
        <end position="1239"/>
    </location>
</feature>
<evidence type="ECO:0000256" key="4">
    <source>
        <dbReference type="ARBA" id="ARBA00022676"/>
    </source>
</evidence>
<dbReference type="RefSeq" id="XP_051448824.1">
    <property type="nucleotide sequence ID" value="XM_051585496.1"/>
</dbReference>
<dbReference type="Pfam" id="PF03142">
    <property type="entry name" value="Chitin_synth_2"/>
    <property type="match status" value="1"/>
</dbReference>
<evidence type="ECO:0000256" key="11">
    <source>
        <dbReference type="SAM" id="Phobius"/>
    </source>
</evidence>
<evidence type="ECO:0000256" key="7">
    <source>
        <dbReference type="ARBA" id="ARBA00022989"/>
    </source>
</evidence>
<feature type="region of interest" description="Disordered" evidence="10">
    <location>
        <begin position="1"/>
        <end position="71"/>
    </location>
</feature>
<feature type="compositionally biased region" description="Polar residues" evidence="10">
    <location>
        <begin position="104"/>
        <end position="133"/>
    </location>
</feature>
<evidence type="ECO:0000256" key="10">
    <source>
        <dbReference type="SAM" id="MobiDB-lite"/>
    </source>
</evidence>
<gene>
    <name evidence="13" type="ORF">K450DRAFT_220130</name>
</gene>
<dbReference type="AlphaFoldDB" id="A0AAD5EIR9"/>
<keyword evidence="5" id="KW-0808">Transferase</keyword>
<evidence type="ECO:0000313" key="13">
    <source>
        <dbReference type="EMBL" id="KAI8583820.1"/>
    </source>
</evidence>
<evidence type="ECO:0000256" key="8">
    <source>
        <dbReference type="ARBA" id="ARBA00023136"/>
    </source>
</evidence>
<comment type="subcellular location">
    <subcellularLocation>
        <location evidence="1">Cell membrane</location>
        <topology evidence="1">Multi-pass membrane protein</topology>
    </subcellularLocation>
</comment>
<dbReference type="EMBL" id="MU620894">
    <property type="protein sequence ID" value="KAI8583820.1"/>
    <property type="molecule type" value="Genomic_DNA"/>
</dbReference>
<evidence type="ECO:0000256" key="3">
    <source>
        <dbReference type="ARBA" id="ARBA00022475"/>
    </source>
</evidence>